<protein>
    <submittedName>
        <fullName evidence="2">Uncharacterized protein</fullName>
    </submittedName>
</protein>
<organism evidence="2 3">
    <name type="scientific">Tagetes erecta</name>
    <name type="common">African marigold</name>
    <dbReference type="NCBI Taxonomy" id="13708"/>
    <lineage>
        <taxon>Eukaryota</taxon>
        <taxon>Viridiplantae</taxon>
        <taxon>Streptophyta</taxon>
        <taxon>Embryophyta</taxon>
        <taxon>Tracheophyta</taxon>
        <taxon>Spermatophyta</taxon>
        <taxon>Magnoliopsida</taxon>
        <taxon>eudicotyledons</taxon>
        <taxon>Gunneridae</taxon>
        <taxon>Pentapetalae</taxon>
        <taxon>asterids</taxon>
        <taxon>campanulids</taxon>
        <taxon>Asterales</taxon>
        <taxon>Asteraceae</taxon>
        <taxon>Asteroideae</taxon>
        <taxon>Heliantheae alliance</taxon>
        <taxon>Tageteae</taxon>
        <taxon>Tagetes</taxon>
    </lineage>
</organism>
<comment type="caution">
    <text evidence="2">The sequence shown here is derived from an EMBL/GenBank/DDBJ whole genome shotgun (WGS) entry which is preliminary data.</text>
</comment>
<feature type="transmembrane region" description="Helical" evidence="1">
    <location>
        <begin position="55"/>
        <end position="74"/>
    </location>
</feature>
<feature type="transmembrane region" description="Helical" evidence="1">
    <location>
        <begin position="25"/>
        <end position="49"/>
    </location>
</feature>
<evidence type="ECO:0000313" key="3">
    <source>
        <dbReference type="Proteomes" id="UP001229421"/>
    </source>
</evidence>
<name>A0AAD8PCG1_TARER</name>
<evidence type="ECO:0000256" key="1">
    <source>
        <dbReference type="SAM" id="Phobius"/>
    </source>
</evidence>
<dbReference type="AlphaFoldDB" id="A0AAD8PCG1"/>
<gene>
    <name evidence="2" type="ORF">QVD17_07151</name>
</gene>
<evidence type="ECO:0000313" key="2">
    <source>
        <dbReference type="EMBL" id="KAK1441304.1"/>
    </source>
</evidence>
<keyword evidence="1" id="KW-1133">Transmembrane helix</keyword>
<reference evidence="2" key="1">
    <citation type="journal article" date="2023" name="bioRxiv">
        <title>Improved chromosome-level genome assembly for marigold (Tagetes erecta).</title>
        <authorList>
            <person name="Jiang F."/>
            <person name="Yuan L."/>
            <person name="Wang S."/>
            <person name="Wang H."/>
            <person name="Xu D."/>
            <person name="Wang A."/>
            <person name="Fan W."/>
        </authorList>
    </citation>
    <scope>NUCLEOTIDE SEQUENCE</scope>
    <source>
        <strain evidence="2">WSJ</strain>
        <tissue evidence="2">Leaf</tissue>
    </source>
</reference>
<dbReference type="EMBL" id="JAUHHV010000001">
    <property type="protein sequence ID" value="KAK1441304.1"/>
    <property type="molecule type" value="Genomic_DNA"/>
</dbReference>
<proteinExistence type="predicted"/>
<sequence length="78" mass="8756">MCFIFVVGGILECFTCTTSFDFFEVLCGCWVITSCIISHIVMVAANVMYLVSYHIGWLGAFINSVLVYSVKIFIKPKD</sequence>
<keyword evidence="3" id="KW-1185">Reference proteome</keyword>
<accession>A0AAD8PCG1</accession>
<dbReference type="Proteomes" id="UP001229421">
    <property type="component" value="Unassembled WGS sequence"/>
</dbReference>
<keyword evidence="1" id="KW-0812">Transmembrane</keyword>
<keyword evidence="1" id="KW-0472">Membrane</keyword>